<organism evidence="1 2">
    <name type="scientific">Auritidibacter ignavus</name>
    <dbReference type="NCBI Taxonomy" id="678932"/>
    <lineage>
        <taxon>Bacteria</taxon>
        <taxon>Bacillati</taxon>
        <taxon>Actinomycetota</taxon>
        <taxon>Actinomycetes</taxon>
        <taxon>Micrococcales</taxon>
        <taxon>Micrococcaceae</taxon>
        <taxon>Auritidibacter</taxon>
    </lineage>
</organism>
<reference evidence="1 2" key="1">
    <citation type="submission" date="2023-03" db="EMBL/GenBank/DDBJ databases">
        <title>Complete genome sequences of several Auritidibacter ignavus strains isolated from ear infections.</title>
        <authorList>
            <person name="Baehr T."/>
            <person name="Baumhoegger A.M."/>
        </authorList>
    </citation>
    <scope>NUCLEOTIDE SEQUENCE [LARGE SCALE GENOMIC DNA]</scope>
    <source>
        <strain evidence="1 2">BABAE-6</strain>
    </source>
</reference>
<evidence type="ECO:0000313" key="1">
    <source>
        <dbReference type="EMBL" id="WGH93899.1"/>
    </source>
</evidence>
<gene>
    <name evidence="1" type="ORF">QDX21_03615</name>
</gene>
<dbReference type="Gene3D" id="1.10.357.10">
    <property type="entry name" value="Tetracycline Repressor, domain 2"/>
    <property type="match status" value="1"/>
</dbReference>
<name>A0AAJ6DCX2_9MICC</name>
<evidence type="ECO:0000313" key="2">
    <source>
        <dbReference type="Proteomes" id="UP001224674"/>
    </source>
</evidence>
<proteinExistence type="predicted"/>
<dbReference type="Proteomes" id="UP001224674">
    <property type="component" value="Chromosome"/>
</dbReference>
<dbReference type="EMBL" id="CP122566">
    <property type="protein sequence ID" value="WGH93899.1"/>
    <property type="molecule type" value="Genomic_DNA"/>
</dbReference>
<dbReference type="RefSeq" id="WP_279675175.1">
    <property type="nucleotide sequence ID" value="NZ_CP122566.1"/>
</dbReference>
<dbReference type="AlphaFoldDB" id="A0AAJ6DCX2"/>
<protein>
    <submittedName>
        <fullName evidence="1">Uncharacterized protein</fullName>
    </submittedName>
</protein>
<sequence>MHKCRLYKGAFYSNFQSKEELFETIYFQANRWQTEQIQRAVHTAIDASQKKRSAESADLASIICTALRTLNFGTGDEVQWFGMVTELRGASVHDQASRKVLIKAQDDLYGQLESILNYVQNQTGSTLALPVRDVVVLAVGLYERQLSSNPPMPGQTHAR</sequence>
<accession>A0AAJ6DCX2</accession>
<keyword evidence="2" id="KW-1185">Reference proteome</keyword>